<dbReference type="OrthoDB" id="9799095at2"/>
<keyword evidence="1" id="KW-0812">Transmembrane</keyword>
<reference evidence="2 3" key="2">
    <citation type="journal article" date="2013" name="PLoS ONE">
        <title>INDIGO - INtegrated Data Warehouse of MIcrobial GenOmes with Examples from the Red Sea Extremophiles.</title>
        <authorList>
            <person name="Alam I."/>
            <person name="Antunes A."/>
            <person name="Kamau A.A."/>
            <person name="Ba Alawi W."/>
            <person name="Kalkatawi M."/>
            <person name="Stingl U."/>
            <person name="Bajic V.B."/>
        </authorList>
    </citation>
    <scope>NUCLEOTIDE SEQUENCE [LARGE SCALE GENOMIC DNA]</scope>
    <source>
        <strain evidence="2 3">SSD-17B</strain>
    </source>
</reference>
<dbReference type="Pfam" id="PF07456">
    <property type="entry name" value="Hpre_diP_synt_I"/>
    <property type="match status" value="1"/>
</dbReference>
<dbReference type="InterPro" id="IPR010898">
    <property type="entry name" value="Hpre_diP_synth_I"/>
</dbReference>
<dbReference type="Gene3D" id="1.10.1760.20">
    <property type="match status" value="1"/>
</dbReference>
<reference evidence="2 3" key="1">
    <citation type="journal article" date="2011" name="J. Bacteriol.">
        <title>Genome sequence of Haloplasma contractile, an unusual contractile bacterium from a deep-sea anoxic brine lake.</title>
        <authorList>
            <person name="Antunes A."/>
            <person name="Alam I."/>
            <person name="El Dorry H."/>
            <person name="Siam R."/>
            <person name="Robertson A."/>
            <person name="Bajic V.B."/>
            <person name="Stingl U."/>
        </authorList>
    </citation>
    <scope>NUCLEOTIDE SEQUENCE [LARGE SCALE GENOMIC DNA]</scope>
    <source>
        <strain evidence="2 3">SSD-17B</strain>
    </source>
</reference>
<feature type="transmembrane region" description="Helical" evidence="1">
    <location>
        <begin position="6"/>
        <end position="26"/>
    </location>
</feature>
<organism evidence="2 3">
    <name type="scientific">Haloplasma contractile SSD-17B</name>
    <dbReference type="NCBI Taxonomy" id="1033810"/>
    <lineage>
        <taxon>Bacteria</taxon>
        <taxon>Bacillati</taxon>
        <taxon>Mycoplasmatota</taxon>
        <taxon>Mollicutes</taxon>
        <taxon>Haloplasmatales</taxon>
        <taxon>Haloplasmataceae</taxon>
        <taxon>Haloplasma</taxon>
    </lineage>
</organism>
<accession>U2FMW5</accession>
<gene>
    <name evidence="2" type="ORF">HLPCO_001470</name>
</gene>
<dbReference type="RefSeq" id="WP_008824937.1">
    <property type="nucleotide sequence ID" value="NZ_AFNU02000004.1"/>
</dbReference>
<evidence type="ECO:0000256" key="1">
    <source>
        <dbReference type="SAM" id="Phobius"/>
    </source>
</evidence>
<dbReference type="STRING" id="1033810.HLPCO_001470"/>
<dbReference type="EMBL" id="AFNU02000004">
    <property type="protein sequence ID" value="ERJ12484.1"/>
    <property type="molecule type" value="Genomic_DNA"/>
</dbReference>
<feature type="transmembrane region" description="Helical" evidence="1">
    <location>
        <begin position="38"/>
        <end position="56"/>
    </location>
</feature>
<dbReference type="InterPro" id="IPR014535">
    <property type="entry name" value="Hpre_diP_synt_I"/>
</dbReference>
<dbReference type="AlphaFoldDB" id="U2FMW5"/>
<proteinExistence type="predicted"/>
<keyword evidence="1" id="KW-1133">Transmembrane helix</keyword>
<comment type="caution">
    <text evidence="2">The sequence shown here is derived from an EMBL/GenBank/DDBJ whole genome shotgun (WGS) entry which is preliminary data.</text>
</comment>
<dbReference type="EC" id="2.5.1.30" evidence="2"/>
<keyword evidence="3" id="KW-1185">Reference proteome</keyword>
<dbReference type="Proteomes" id="UP000005707">
    <property type="component" value="Unassembled WGS sequence"/>
</dbReference>
<dbReference type="PIRSF" id="PIRSF027391">
    <property type="entry name" value="Hpre_diP_synt_I"/>
    <property type="match status" value="1"/>
</dbReference>
<evidence type="ECO:0000313" key="2">
    <source>
        <dbReference type="EMBL" id="ERJ12484.1"/>
    </source>
</evidence>
<keyword evidence="2" id="KW-0808">Transferase</keyword>
<name>U2FMW5_9MOLU</name>
<feature type="transmembrane region" description="Helical" evidence="1">
    <location>
        <begin position="76"/>
        <end position="100"/>
    </location>
</feature>
<feature type="transmembrane region" description="Helical" evidence="1">
    <location>
        <begin position="139"/>
        <end position="165"/>
    </location>
</feature>
<feature type="transmembrane region" description="Helical" evidence="1">
    <location>
        <begin position="107"/>
        <end position="133"/>
    </location>
</feature>
<sequence length="189" mass="20844">MGHKHIVEKLVFISMLVALSIVLGYFDKMIQILTVTPAGYKLGLANIVILTGLYYLKFKDALLLVILKSVIGGLYAGSFMAFIIGLSGTLLSFFVMYLLLKIARKYLSLIGISVTGSIFHNIGQILVVTLIYGKGIIAYLIYLIPLGIGTGIFVGFMVTTLTTYLNKGEVFKTVTKNYRTDELEELNEV</sequence>
<evidence type="ECO:0000313" key="3">
    <source>
        <dbReference type="Proteomes" id="UP000005707"/>
    </source>
</evidence>
<dbReference type="GO" id="GO:0000010">
    <property type="term" value="F:heptaprenyl diphosphate synthase activity"/>
    <property type="evidence" value="ECO:0007669"/>
    <property type="project" value="UniProtKB-EC"/>
</dbReference>
<protein>
    <submittedName>
        <fullName evidence="2">Heptaprenyl diphosphate synthase protein</fullName>
        <ecNumber evidence="2">2.5.1.30</ecNumber>
    </submittedName>
</protein>
<dbReference type="eggNOG" id="COG4769">
    <property type="taxonomic scope" value="Bacteria"/>
</dbReference>
<keyword evidence="1" id="KW-0472">Membrane</keyword>
<dbReference type="InParanoid" id="U2FMW5"/>